<reference evidence="2" key="1">
    <citation type="journal article" date="2019" name="Int. J. Syst. Evol. Microbiol.">
        <title>The Global Catalogue of Microorganisms (GCM) 10K type strain sequencing project: providing services to taxonomists for standard genome sequencing and annotation.</title>
        <authorList>
            <consortium name="The Broad Institute Genomics Platform"/>
            <consortium name="The Broad Institute Genome Sequencing Center for Infectious Disease"/>
            <person name="Wu L."/>
            <person name="Ma J."/>
        </authorList>
    </citation>
    <scope>NUCLEOTIDE SEQUENCE [LARGE SCALE GENOMIC DNA]</scope>
    <source>
        <strain evidence="2">JCM 17525</strain>
    </source>
</reference>
<dbReference type="RefSeq" id="WP_344727490.1">
    <property type="nucleotide sequence ID" value="NZ_BAABBI010000001.1"/>
</dbReference>
<evidence type="ECO:0000313" key="1">
    <source>
        <dbReference type="EMBL" id="GAA3778719.1"/>
    </source>
</evidence>
<protein>
    <recommendedName>
        <fullName evidence="3">DUF3299 domain-containing protein</fullName>
    </recommendedName>
</protein>
<evidence type="ECO:0000313" key="2">
    <source>
        <dbReference type="Proteomes" id="UP001501456"/>
    </source>
</evidence>
<dbReference type="Proteomes" id="UP001501456">
    <property type="component" value="Unassembled WGS sequence"/>
</dbReference>
<accession>A0ABP7H3B3</accession>
<dbReference type="EMBL" id="BAABBI010000001">
    <property type="protein sequence ID" value="GAA3778719.1"/>
    <property type="molecule type" value="Genomic_DNA"/>
</dbReference>
<organism evidence="1 2">
    <name type="scientific">Corallibacter vietnamensis</name>
    <dbReference type="NCBI Taxonomy" id="904130"/>
    <lineage>
        <taxon>Bacteria</taxon>
        <taxon>Pseudomonadati</taxon>
        <taxon>Bacteroidota</taxon>
        <taxon>Flavobacteriia</taxon>
        <taxon>Flavobacteriales</taxon>
        <taxon>Flavobacteriaceae</taxon>
        <taxon>Corallibacter</taxon>
    </lineage>
</organism>
<sequence>MKNNLVLIIAIITCNIFTCFSQKEVTWKDLSNVKFSEKYFPAFEDTFLYPNFSPEVKELHGKEITIVGYFLDVSPEENTYILSKNPMASCFFCGVGGPETAIELQFSKKQTHNTDDFIMVTGTLELNADDVEHFNYILKNCKIMKTIPNEDF</sequence>
<evidence type="ECO:0008006" key="3">
    <source>
        <dbReference type="Google" id="ProtNLM"/>
    </source>
</evidence>
<proteinExistence type="predicted"/>
<dbReference type="Gene3D" id="2.40.50.870">
    <property type="entry name" value="Protein of unknown function (DUF3299)"/>
    <property type="match status" value="1"/>
</dbReference>
<gene>
    <name evidence="1" type="ORF">GCM10022271_08770</name>
</gene>
<comment type="caution">
    <text evidence="1">The sequence shown here is derived from an EMBL/GenBank/DDBJ whole genome shotgun (WGS) entry which is preliminary data.</text>
</comment>
<name>A0ABP7H3B3_9FLAO</name>
<keyword evidence="2" id="KW-1185">Reference proteome</keyword>